<dbReference type="Gene3D" id="2.40.50.100">
    <property type="match status" value="1"/>
</dbReference>
<protein>
    <recommendedName>
        <fullName evidence="10">Hemolysin D</fullName>
    </recommendedName>
</protein>
<comment type="caution">
    <text evidence="8">The sequence shown here is derived from an EMBL/GenBank/DDBJ whole genome shotgun (WGS) entry which is preliminary data.</text>
</comment>
<sequence>MSTTTSALPREPEAAPEAISGAVKAGKPSKAVGITAAAVALAAAAGVGWYATHRGIETTDDAQIDGEVVSVPARASGLVVKVLFAENQAVKAGDVLAELDAEPARARLAQAEATLSAARASADAADADERIAETNARSNKSVAEASLHGAASSASASKQQIAEGEAQVASTTATLEQVTLERDRARKLVETGALAQAQLDQLQASVDVARASLEQAKARLAALRATTTQAWSRVEEANAKVQQASDVDAFIAQARARARVAHAQVETAQAARDLAALELSYTHIVAPQDGVVSKKTLSAGQMVSPGQAVGMLVPARQVWVTGNFKETQLAHMRAGQPASVSVDAYPGVTVHGEVESFSAATGARFSLLPPDNATGNFTKVVQRVPVRIRVHDVPPDLVLRPGMSVELTVDASK</sequence>
<dbReference type="InterPro" id="IPR050739">
    <property type="entry name" value="MFP"/>
</dbReference>
<keyword evidence="3" id="KW-1133">Transmembrane helix</keyword>
<name>A0A150RZ06_SORCE</name>
<evidence type="ECO:0000313" key="8">
    <source>
        <dbReference type="EMBL" id="KYF85401.1"/>
    </source>
</evidence>
<reference evidence="8 9" key="1">
    <citation type="submission" date="2014-02" db="EMBL/GenBank/DDBJ databases">
        <title>The small core and large imbalanced accessory genome model reveals a collaborative survival strategy of Sorangium cellulosum strains in nature.</title>
        <authorList>
            <person name="Han K."/>
            <person name="Peng R."/>
            <person name="Blom J."/>
            <person name="Li Y.-Z."/>
        </authorList>
    </citation>
    <scope>NUCLEOTIDE SEQUENCE [LARGE SCALE GENOMIC DNA]</scope>
    <source>
        <strain evidence="8 9">So0011-07</strain>
    </source>
</reference>
<evidence type="ECO:0000256" key="3">
    <source>
        <dbReference type="ARBA" id="ARBA00022989"/>
    </source>
</evidence>
<dbReference type="Gene3D" id="1.10.287.470">
    <property type="entry name" value="Helix hairpin bin"/>
    <property type="match status" value="1"/>
</dbReference>
<dbReference type="Gene3D" id="2.40.30.170">
    <property type="match status" value="1"/>
</dbReference>
<keyword evidence="4" id="KW-0472">Membrane</keyword>
<dbReference type="InterPro" id="IPR058625">
    <property type="entry name" value="MdtA-like_BSH"/>
</dbReference>
<gene>
    <name evidence="8" type="ORF">BE17_07965</name>
</gene>
<evidence type="ECO:0000256" key="4">
    <source>
        <dbReference type="ARBA" id="ARBA00023136"/>
    </source>
</evidence>
<dbReference type="Pfam" id="PF25954">
    <property type="entry name" value="Beta-barrel_RND_2"/>
    <property type="match status" value="1"/>
</dbReference>
<dbReference type="InterPro" id="IPR058792">
    <property type="entry name" value="Beta-barrel_RND_2"/>
</dbReference>
<evidence type="ECO:0000256" key="2">
    <source>
        <dbReference type="ARBA" id="ARBA00022692"/>
    </source>
</evidence>
<evidence type="ECO:0000256" key="1">
    <source>
        <dbReference type="ARBA" id="ARBA00004167"/>
    </source>
</evidence>
<dbReference type="Proteomes" id="UP000075635">
    <property type="component" value="Unassembled WGS sequence"/>
</dbReference>
<keyword evidence="5" id="KW-0175">Coiled coil</keyword>
<feature type="domain" description="CusB-like beta-barrel" evidence="7">
    <location>
        <begin position="317"/>
        <end position="356"/>
    </location>
</feature>
<keyword evidence="2" id="KW-0812">Transmembrane</keyword>
<dbReference type="PANTHER" id="PTHR30386:SF26">
    <property type="entry name" value="TRANSPORT PROTEIN COMB"/>
    <property type="match status" value="1"/>
</dbReference>
<dbReference type="GO" id="GO:0055085">
    <property type="term" value="P:transmembrane transport"/>
    <property type="evidence" value="ECO:0007669"/>
    <property type="project" value="InterPro"/>
</dbReference>
<dbReference type="AlphaFoldDB" id="A0A150RZ06"/>
<proteinExistence type="predicted"/>
<organism evidence="8 9">
    <name type="scientific">Sorangium cellulosum</name>
    <name type="common">Polyangium cellulosum</name>
    <dbReference type="NCBI Taxonomy" id="56"/>
    <lineage>
        <taxon>Bacteria</taxon>
        <taxon>Pseudomonadati</taxon>
        <taxon>Myxococcota</taxon>
        <taxon>Polyangia</taxon>
        <taxon>Polyangiales</taxon>
        <taxon>Polyangiaceae</taxon>
        <taxon>Sorangium</taxon>
    </lineage>
</organism>
<dbReference type="PRINTS" id="PR01490">
    <property type="entry name" value="RTXTOXIND"/>
</dbReference>
<feature type="coiled-coil region" evidence="5">
    <location>
        <begin position="199"/>
        <end position="226"/>
    </location>
</feature>
<dbReference type="Pfam" id="PF25917">
    <property type="entry name" value="BSH_RND"/>
    <property type="match status" value="1"/>
</dbReference>
<dbReference type="GO" id="GO:0016020">
    <property type="term" value="C:membrane"/>
    <property type="evidence" value="ECO:0007669"/>
    <property type="project" value="UniProtKB-SubCell"/>
</dbReference>
<dbReference type="PANTHER" id="PTHR30386">
    <property type="entry name" value="MEMBRANE FUSION SUBUNIT OF EMRAB-TOLC MULTIDRUG EFFLUX PUMP"/>
    <property type="match status" value="1"/>
</dbReference>
<feature type="domain" description="Multidrug resistance protein MdtA-like barrel-sandwich hybrid" evidence="6">
    <location>
        <begin position="67"/>
        <end position="313"/>
    </location>
</feature>
<evidence type="ECO:0008006" key="10">
    <source>
        <dbReference type="Google" id="ProtNLM"/>
    </source>
</evidence>
<evidence type="ECO:0000259" key="6">
    <source>
        <dbReference type="Pfam" id="PF25917"/>
    </source>
</evidence>
<dbReference type="SUPFAM" id="SSF111369">
    <property type="entry name" value="HlyD-like secretion proteins"/>
    <property type="match status" value="3"/>
</dbReference>
<evidence type="ECO:0000259" key="7">
    <source>
        <dbReference type="Pfam" id="PF25954"/>
    </source>
</evidence>
<evidence type="ECO:0000313" key="9">
    <source>
        <dbReference type="Proteomes" id="UP000075635"/>
    </source>
</evidence>
<evidence type="ECO:0000256" key="5">
    <source>
        <dbReference type="SAM" id="Coils"/>
    </source>
</evidence>
<dbReference type="EMBL" id="JEMB01001720">
    <property type="protein sequence ID" value="KYF85401.1"/>
    <property type="molecule type" value="Genomic_DNA"/>
</dbReference>
<comment type="subcellular location">
    <subcellularLocation>
        <location evidence="1">Membrane</location>
        <topology evidence="1">Single-pass membrane protein</topology>
    </subcellularLocation>
</comment>
<accession>A0A150RZ06</accession>
<feature type="coiled-coil region" evidence="5">
    <location>
        <begin position="108"/>
        <end position="137"/>
    </location>
</feature>